<proteinExistence type="predicted"/>
<dbReference type="AlphaFoldDB" id="A0A448ZG32"/>
<keyword evidence="2" id="KW-0732">Signal</keyword>
<protein>
    <recommendedName>
        <fullName evidence="5">RxLR effector protein</fullName>
    </recommendedName>
</protein>
<feature type="region of interest" description="Disordered" evidence="1">
    <location>
        <begin position="28"/>
        <end position="131"/>
    </location>
</feature>
<evidence type="ECO:0000313" key="3">
    <source>
        <dbReference type="EMBL" id="VEU40980.1"/>
    </source>
</evidence>
<feature type="compositionally biased region" description="Basic and acidic residues" evidence="1">
    <location>
        <begin position="101"/>
        <end position="118"/>
    </location>
</feature>
<dbReference type="EMBL" id="CAACVS010000323">
    <property type="protein sequence ID" value="VEU40980.1"/>
    <property type="molecule type" value="Genomic_DNA"/>
</dbReference>
<sequence length="131" mass="14368">MAPATTKFRKLFLLVSTAVLLVVHVAHGSAHGLRHKRTEELITEDSHAATDGNPPRFATNGAPIRGTVERALKTEKRYSKKEKSTKNSQKESNMYKSNKSNKSEKSKGSKTEKSDKSNKTVKSAKGTVQDG</sequence>
<dbReference type="Proteomes" id="UP000291116">
    <property type="component" value="Unassembled WGS sequence"/>
</dbReference>
<accession>A0A448ZG32</accession>
<evidence type="ECO:0000256" key="2">
    <source>
        <dbReference type="SAM" id="SignalP"/>
    </source>
</evidence>
<feature type="compositionally biased region" description="Low complexity" evidence="1">
    <location>
        <begin position="90"/>
        <end position="100"/>
    </location>
</feature>
<feature type="signal peptide" evidence="2">
    <location>
        <begin position="1"/>
        <end position="28"/>
    </location>
</feature>
<evidence type="ECO:0000256" key="1">
    <source>
        <dbReference type="SAM" id="MobiDB-lite"/>
    </source>
</evidence>
<feature type="compositionally biased region" description="Basic and acidic residues" evidence="1">
    <location>
        <begin position="37"/>
        <end position="48"/>
    </location>
</feature>
<organism evidence="3 4">
    <name type="scientific">Pseudo-nitzschia multistriata</name>
    <dbReference type="NCBI Taxonomy" id="183589"/>
    <lineage>
        <taxon>Eukaryota</taxon>
        <taxon>Sar</taxon>
        <taxon>Stramenopiles</taxon>
        <taxon>Ochrophyta</taxon>
        <taxon>Bacillariophyta</taxon>
        <taxon>Bacillariophyceae</taxon>
        <taxon>Bacillariophycidae</taxon>
        <taxon>Bacillariales</taxon>
        <taxon>Bacillariaceae</taxon>
        <taxon>Pseudo-nitzschia</taxon>
    </lineage>
</organism>
<name>A0A448ZG32_9STRA</name>
<evidence type="ECO:0000313" key="4">
    <source>
        <dbReference type="Proteomes" id="UP000291116"/>
    </source>
</evidence>
<feature type="non-terminal residue" evidence="3">
    <location>
        <position position="131"/>
    </location>
</feature>
<keyword evidence="4" id="KW-1185">Reference proteome</keyword>
<feature type="chain" id="PRO_5019505410" description="RxLR effector protein" evidence="2">
    <location>
        <begin position="29"/>
        <end position="131"/>
    </location>
</feature>
<feature type="compositionally biased region" description="Basic and acidic residues" evidence="1">
    <location>
        <begin position="67"/>
        <end position="89"/>
    </location>
</feature>
<gene>
    <name evidence="3" type="ORF">PSNMU_V1.4_AUG-EV-PASAV3_0078800</name>
</gene>
<evidence type="ECO:0008006" key="5">
    <source>
        <dbReference type="Google" id="ProtNLM"/>
    </source>
</evidence>
<reference evidence="3 4" key="1">
    <citation type="submission" date="2019-01" db="EMBL/GenBank/DDBJ databases">
        <authorList>
            <person name="Ferrante I. M."/>
        </authorList>
    </citation>
    <scope>NUCLEOTIDE SEQUENCE [LARGE SCALE GENOMIC DNA]</scope>
    <source>
        <strain evidence="3 4">B856</strain>
    </source>
</reference>